<name>A0ABS3YWK9_9BACT</name>
<organism evidence="2 3">
    <name type="scientific">Niastella soli</name>
    <dbReference type="NCBI Taxonomy" id="2821487"/>
    <lineage>
        <taxon>Bacteria</taxon>
        <taxon>Pseudomonadati</taxon>
        <taxon>Bacteroidota</taxon>
        <taxon>Chitinophagia</taxon>
        <taxon>Chitinophagales</taxon>
        <taxon>Chitinophagaceae</taxon>
        <taxon>Niastella</taxon>
    </lineage>
</organism>
<evidence type="ECO:0000313" key="2">
    <source>
        <dbReference type="EMBL" id="MBO9202305.1"/>
    </source>
</evidence>
<protein>
    <submittedName>
        <fullName evidence="2">DUF4918 family protein</fullName>
    </submittedName>
</protein>
<keyword evidence="3" id="KW-1185">Reference proteome</keyword>
<sequence length="232" mass="26626">MKATGQNLTQSYAILEFYKNLKPALTLPAGVAIMNPFSDAVALQLAETFYNKFYKDHHPRKFIFGINPGRFGAGVTGVPFTDPIRLKEICGIESDLPKKAELSSLFVYDVIAAYGGPEAFYYDFYITALSPLGFTKDGVNLNYYDDKELLKDSEPFILKCIREQLDTIATTRDVCYCLGEGTNYKIFQKLNAKHQFFKEIIPLPHPRWVMQYRRKKIDEFVKVYVEKLRISL</sequence>
<feature type="domain" description="Uracil-DNA glycosylase-like" evidence="1">
    <location>
        <begin position="53"/>
        <end position="229"/>
    </location>
</feature>
<gene>
    <name evidence="2" type="ORF">J7I42_18615</name>
</gene>
<dbReference type="Pfam" id="PF03167">
    <property type="entry name" value="UDG"/>
    <property type="match status" value="1"/>
</dbReference>
<comment type="caution">
    <text evidence="2">The sequence shown here is derived from an EMBL/GenBank/DDBJ whole genome shotgun (WGS) entry which is preliminary data.</text>
</comment>
<dbReference type="CDD" id="cd19375">
    <property type="entry name" value="UDG-F3-like_SMUG2"/>
    <property type="match status" value="1"/>
</dbReference>
<proteinExistence type="predicted"/>
<evidence type="ECO:0000259" key="1">
    <source>
        <dbReference type="Pfam" id="PF03167"/>
    </source>
</evidence>
<accession>A0ABS3YWK9</accession>
<dbReference type="Gene3D" id="3.40.470.10">
    <property type="entry name" value="Uracil-DNA glycosylase-like domain"/>
    <property type="match status" value="1"/>
</dbReference>
<reference evidence="2 3" key="1">
    <citation type="submission" date="2021-03" db="EMBL/GenBank/DDBJ databases">
        <title>Assistant Professor.</title>
        <authorList>
            <person name="Huq M.A."/>
        </authorList>
    </citation>
    <scope>NUCLEOTIDE SEQUENCE [LARGE SCALE GENOMIC DNA]</scope>
    <source>
        <strain evidence="2 3">MAH-29</strain>
    </source>
</reference>
<dbReference type="Proteomes" id="UP000677244">
    <property type="component" value="Unassembled WGS sequence"/>
</dbReference>
<dbReference type="RefSeq" id="WP_209140351.1">
    <property type="nucleotide sequence ID" value="NZ_JAGHKO010000004.1"/>
</dbReference>
<dbReference type="InterPro" id="IPR032579">
    <property type="entry name" value="Phe_SMUG2-like"/>
</dbReference>
<dbReference type="SUPFAM" id="SSF52141">
    <property type="entry name" value="Uracil-DNA glycosylase-like"/>
    <property type="match status" value="1"/>
</dbReference>
<dbReference type="EMBL" id="JAGHKO010000004">
    <property type="protein sequence ID" value="MBO9202305.1"/>
    <property type="molecule type" value="Genomic_DNA"/>
</dbReference>
<dbReference type="InterPro" id="IPR036895">
    <property type="entry name" value="Uracil-DNA_glycosylase-like_sf"/>
</dbReference>
<dbReference type="InterPro" id="IPR005122">
    <property type="entry name" value="Uracil-DNA_glycosylase-like"/>
</dbReference>
<evidence type="ECO:0000313" key="3">
    <source>
        <dbReference type="Proteomes" id="UP000677244"/>
    </source>
</evidence>